<feature type="compositionally biased region" description="Polar residues" evidence="4">
    <location>
        <begin position="250"/>
        <end position="262"/>
    </location>
</feature>
<name>A0ABR0A7Q8_9CRUS</name>
<dbReference type="EMBL" id="JAOYFB010000036">
    <property type="protein sequence ID" value="KAK4021103.1"/>
    <property type="molecule type" value="Genomic_DNA"/>
</dbReference>
<evidence type="ECO:0000313" key="7">
    <source>
        <dbReference type="EMBL" id="KAK4021103.1"/>
    </source>
</evidence>
<evidence type="ECO:0000256" key="2">
    <source>
        <dbReference type="ARBA" id="ARBA00010802"/>
    </source>
</evidence>
<feature type="compositionally biased region" description="Pro residues" evidence="4">
    <location>
        <begin position="360"/>
        <end position="374"/>
    </location>
</feature>
<evidence type="ECO:0000256" key="3">
    <source>
        <dbReference type="ARBA" id="ARBA00023242"/>
    </source>
</evidence>
<feature type="region of interest" description="Disordered" evidence="4">
    <location>
        <begin position="80"/>
        <end position="197"/>
    </location>
</feature>
<reference evidence="7 8" key="1">
    <citation type="journal article" date="2023" name="Nucleic Acids Res.">
        <title>The hologenome of Daphnia magna reveals possible DNA methylation and microbiome-mediated evolution of the host genome.</title>
        <authorList>
            <person name="Chaturvedi A."/>
            <person name="Li X."/>
            <person name="Dhandapani V."/>
            <person name="Marshall H."/>
            <person name="Kissane S."/>
            <person name="Cuenca-Cambronero M."/>
            <person name="Asole G."/>
            <person name="Calvet F."/>
            <person name="Ruiz-Romero M."/>
            <person name="Marangio P."/>
            <person name="Guigo R."/>
            <person name="Rago D."/>
            <person name="Mirbahai L."/>
            <person name="Eastwood N."/>
            <person name="Colbourne J.K."/>
            <person name="Zhou J."/>
            <person name="Mallon E."/>
            <person name="Orsini L."/>
        </authorList>
    </citation>
    <scope>NUCLEOTIDE SEQUENCE [LARGE SCALE GENOMIC DNA]</scope>
    <source>
        <strain evidence="7">LRV0_1</strain>
    </source>
</reference>
<dbReference type="InterPro" id="IPR022750">
    <property type="entry name" value="IRF-2BP1_2-like_Znf"/>
</dbReference>
<comment type="subcellular location">
    <subcellularLocation>
        <location evidence="1">Nucleus</location>
    </subcellularLocation>
</comment>
<dbReference type="Pfam" id="PF25454">
    <property type="entry name" value="zf-C3HC4_IRF-2BP1_2"/>
    <property type="match status" value="1"/>
</dbReference>
<dbReference type="Proteomes" id="UP001234178">
    <property type="component" value="Unassembled WGS sequence"/>
</dbReference>
<comment type="similarity">
    <text evidence="2">Belongs to the IRF2BP family.</text>
</comment>
<feature type="compositionally biased region" description="Low complexity" evidence="4">
    <location>
        <begin position="445"/>
        <end position="457"/>
    </location>
</feature>
<evidence type="ECO:0000259" key="6">
    <source>
        <dbReference type="Pfam" id="PF25454"/>
    </source>
</evidence>
<gene>
    <name evidence="7" type="ORF">OUZ56_003034</name>
</gene>
<sequence>MLSLASSAANMSAAGGGSATGGGGAGLVGSNKRQHCYLCDLPRTPWAMLQDFSEPVCRGCVNYEGPDRIELVIESARQMKRGPYPGGESIPSTAPTSSQRPQGPAEQRITTTPGPGKSNHPAERLQNRPPDLTNGNASDGLTLPSHAHGGHHGGHPGVPSMSQRSSHGPGPVGPPSGYLHINEGRPRHLPSDYPPRLQQQNTIMGRMESLDHSDPRSSVRGGPSAGHHMQINSHGRSAGPKRERDDDDNTPSQATSYLSNNGMMVQLQHADGSKRSALDTISEYRPQLTRGDSLPAGLAVQFDPRDGGRLNHKERPIRVASFDATSSNKVFPGIPSAAGGGGGGNRGGVTASPLTRNSPPGGPHQLPPGHPLMVPPHSSAGPLPPSNNHGPSQQQTSQQQQHPHHPATSINGGPPSSTPPYASGPPGSHSHPPSTTASGSGGGNAAPPANPGKAPSPMQSLISVADTILPVSNSPRGSPPTGLPPGAAQLSRTPSRGSQHSPSSSGSATSRRSSGNGAATVSNGRHGSTSEVNATSTSPSDPGSHYAGSDSGVSSGGGSNNSSNATTAAIPPNVAAAAAAAAAATLKCTICQERLEDTHFVQCPSISHHKFCFPCSRDSIKQQGAGSEVYCPSGEKCPLAGSNVPWAFMQGEIATILGEEMNSKPLTKERET</sequence>
<dbReference type="SUPFAM" id="SSF57850">
    <property type="entry name" value="RING/U-box"/>
    <property type="match status" value="1"/>
</dbReference>
<organism evidence="7 8">
    <name type="scientific">Daphnia magna</name>
    <dbReference type="NCBI Taxonomy" id="35525"/>
    <lineage>
        <taxon>Eukaryota</taxon>
        <taxon>Metazoa</taxon>
        <taxon>Ecdysozoa</taxon>
        <taxon>Arthropoda</taxon>
        <taxon>Crustacea</taxon>
        <taxon>Branchiopoda</taxon>
        <taxon>Diplostraca</taxon>
        <taxon>Cladocera</taxon>
        <taxon>Anomopoda</taxon>
        <taxon>Daphniidae</taxon>
        <taxon>Daphnia</taxon>
    </lineage>
</organism>
<dbReference type="InterPro" id="IPR044882">
    <property type="entry name" value="I2BP1/2_C3HC4-RING_sf"/>
</dbReference>
<proteinExistence type="inferred from homology"/>
<protein>
    <submittedName>
        <fullName evidence="7">Uncharacterized protein</fullName>
    </submittedName>
</protein>
<feature type="compositionally biased region" description="Polar residues" evidence="4">
    <location>
        <begin position="520"/>
        <end position="541"/>
    </location>
</feature>
<dbReference type="Gene3D" id="1.10.10.1580">
    <property type="entry name" value="Interferon regulatory factor 2-binding protein"/>
    <property type="match status" value="1"/>
</dbReference>
<feature type="region of interest" description="Disordered" evidence="4">
    <location>
        <begin position="1"/>
        <end position="21"/>
    </location>
</feature>
<comment type="caution">
    <text evidence="7">The sequence shown here is derived from an EMBL/GenBank/DDBJ whole genome shotgun (WGS) entry which is preliminary data.</text>
</comment>
<accession>A0ABR0A7Q8</accession>
<feature type="region of interest" description="Disordered" evidence="4">
    <location>
        <begin position="209"/>
        <end position="262"/>
    </location>
</feature>
<feature type="domain" description="Interferon regulatory factor 2-binding protein 1/2-like C3HC4 zinc finger" evidence="6">
    <location>
        <begin position="586"/>
        <end position="657"/>
    </location>
</feature>
<evidence type="ECO:0000256" key="4">
    <source>
        <dbReference type="SAM" id="MobiDB-lite"/>
    </source>
</evidence>
<feature type="compositionally biased region" description="Polar residues" evidence="4">
    <location>
        <begin position="90"/>
        <end position="101"/>
    </location>
</feature>
<feature type="compositionally biased region" description="Low complexity" evidence="4">
    <location>
        <begin position="495"/>
        <end position="519"/>
    </location>
</feature>
<evidence type="ECO:0000313" key="8">
    <source>
        <dbReference type="Proteomes" id="UP001234178"/>
    </source>
</evidence>
<dbReference type="PANTHER" id="PTHR10816">
    <property type="entry name" value="MYELIN TRANSCRIPTION FACTOR 1-RELATED"/>
    <property type="match status" value="1"/>
</dbReference>
<dbReference type="Pfam" id="PF11261">
    <property type="entry name" value="IRF-2BP1_2"/>
    <property type="match status" value="1"/>
</dbReference>
<feature type="compositionally biased region" description="Low complexity" evidence="4">
    <location>
        <begin position="419"/>
        <end position="438"/>
    </location>
</feature>
<feature type="region of interest" description="Disordered" evidence="4">
    <location>
        <begin position="327"/>
        <end position="564"/>
    </location>
</feature>
<keyword evidence="3" id="KW-0539">Nucleus</keyword>
<feature type="compositionally biased region" description="Gly residues" evidence="4">
    <location>
        <begin position="338"/>
        <end position="347"/>
    </location>
</feature>
<dbReference type="PANTHER" id="PTHR10816:SF19">
    <property type="entry name" value="PROTEIN INTERACTING WITH TTK69 AND SIN3A, ISOFORM D"/>
    <property type="match status" value="1"/>
</dbReference>
<feature type="domain" description="Interferon regulatory factor 2-binding protein 1/2-like zinc finger" evidence="5">
    <location>
        <begin position="32"/>
        <end position="81"/>
    </location>
</feature>
<dbReference type="InterPro" id="IPR057414">
    <property type="entry name" value="Zf-C3HC4_IRF-2BP1_2"/>
</dbReference>
<keyword evidence="8" id="KW-1185">Reference proteome</keyword>
<feature type="compositionally biased region" description="Low complexity" evidence="4">
    <location>
        <begin position="391"/>
        <end position="409"/>
    </location>
</feature>
<evidence type="ECO:0000256" key="1">
    <source>
        <dbReference type="ARBA" id="ARBA00004123"/>
    </source>
</evidence>
<evidence type="ECO:0000259" key="5">
    <source>
        <dbReference type="Pfam" id="PF11261"/>
    </source>
</evidence>
<dbReference type="CDD" id="cd16511">
    <property type="entry name" value="vRING-HC_IRF2BP1-like"/>
    <property type="match status" value="1"/>
</dbReference>
<feature type="compositionally biased region" description="Low complexity" evidence="4">
    <location>
        <begin position="1"/>
        <end position="13"/>
    </location>
</feature>